<dbReference type="InterPro" id="IPR013083">
    <property type="entry name" value="Znf_RING/FYVE/PHD"/>
</dbReference>
<evidence type="ECO:0000256" key="7">
    <source>
        <dbReference type="ARBA" id="ARBA00041652"/>
    </source>
</evidence>
<gene>
    <name evidence="10" type="ORF">IRJ41_019311</name>
</gene>
<dbReference type="InterPro" id="IPR008598">
    <property type="entry name" value="Di19_Zn-bd"/>
</dbReference>
<keyword evidence="2 8" id="KW-0863">Zinc-finger</keyword>
<name>A0A9W7WFU0_TRIRA</name>
<dbReference type="AlphaFoldDB" id="A0A9W7WFU0"/>
<dbReference type="InterPro" id="IPR052498">
    <property type="entry name" value="E3_ubiq-protein_ligase_RNF138"/>
</dbReference>
<evidence type="ECO:0000256" key="5">
    <source>
        <dbReference type="ARBA" id="ARBA00039332"/>
    </source>
</evidence>
<accession>A0A9W7WFU0</accession>
<dbReference type="InterPro" id="IPR001841">
    <property type="entry name" value="Znf_RING"/>
</dbReference>
<dbReference type="PANTHER" id="PTHR46968:SF2">
    <property type="entry name" value="E3 UBIQUITIN-PROTEIN LIGASE RNF138"/>
    <property type="match status" value="1"/>
</dbReference>
<keyword evidence="4" id="KW-0832">Ubl conjugation</keyword>
<organism evidence="10 11">
    <name type="scientific">Triplophysa rosa</name>
    <name type="common">Cave loach</name>
    <dbReference type="NCBI Taxonomy" id="992332"/>
    <lineage>
        <taxon>Eukaryota</taxon>
        <taxon>Metazoa</taxon>
        <taxon>Chordata</taxon>
        <taxon>Craniata</taxon>
        <taxon>Vertebrata</taxon>
        <taxon>Euteleostomi</taxon>
        <taxon>Actinopterygii</taxon>
        <taxon>Neopterygii</taxon>
        <taxon>Teleostei</taxon>
        <taxon>Ostariophysi</taxon>
        <taxon>Cypriniformes</taxon>
        <taxon>Nemacheilidae</taxon>
        <taxon>Triplophysa</taxon>
    </lineage>
</organism>
<dbReference type="Proteomes" id="UP001059041">
    <property type="component" value="Linkage Group LG15"/>
</dbReference>
<keyword evidence="11" id="KW-1185">Reference proteome</keyword>
<evidence type="ECO:0000313" key="11">
    <source>
        <dbReference type="Proteomes" id="UP001059041"/>
    </source>
</evidence>
<protein>
    <recommendedName>
        <fullName evidence="5">E3 ubiquitin-protein ligase RNF138</fullName>
    </recommendedName>
    <alternativeName>
        <fullName evidence="7">RING finger protein 138</fullName>
    </alternativeName>
    <alternativeName>
        <fullName evidence="6">RING-type E3 ubiquitin transferase RNF138</fullName>
    </alternativeName>
</protein>
<proteinExistence type="predicted"/>
<dbReference type="PROSITE" id="PS50089">
    <property type="entry name" value="ZF_RING_2"/>
    <property type="match status" value="1"/>
</dbReference>
<dbReference type="SUPFAM" id="SSF57850">
    <property type="entry name" value="RING/U-box"/>
    <property type="match status" value="1"/>
</dbReference>
<evidence type="ECO:0000259" key="9">
    <source>
        <dbReference type="PROSITE" id="PS50089"/>
    </source>
</evidence>
<dbReference type="GO" id="GO:0008270">
    <property type="term" value="F:zinc ion binding"/>
    <property type="evidence" value="ECO:0007669"/>
    <property type="project" value="UniProtKB-KW"/>
</dbReference>
<dbReference type="EMBL" id="JAFHDT010000015">
    <property type="protein sequence ID" value="KAI7799922.1"/>
    <property type="molecule type" value="Genomic_DNA"/>
</dbReference>
<evidence type="ECO:0000256" key="3">
    <source>
        <dbReference type="ARBA" id="ARBA00022833"/>
    </source>
</evidence>
<dbReference type="PANTHER" id="PTHR46968">
    <property type="entry name" value="E3 UBIQUITIN-PROTEIN LIGASE RNF138"/>
    <property type="match status" value="1"/>
</dbReference>
<keyword evidence="1" id="KW-0479">Metal-binding</keyword>
<dbReference type="GO" id="GO:0061630">
    <property type="term" value="F:ubiquitin protein ligase activity"/>
    <property type="evidence" value="ECO:0007669"/>
    <property type="project" value="TreeGrafter"/>
</dbReference>
<evidence type="ECO:0000256" key="2">
    <source>
        <dbReference type="ARBA" id="ARBA00022771"/>
    </source>
</evidence>
<evidence type="ECO:0000313" key="10">
    <source>
        <dbReference type="EMBL" id="KAI7799922.1"/>
    </source>
</evidence>
<keyword evidence="3" id="KW-0862">Zinc</keyword>
<feature type="domain" description="RING-type" evidence="9">
    <location>
        <begin position="8"/>
        <end position="48"/>
    </location>
</feature>
<dbReference type="GO" id="GO:0010792">
    <property type="term" value="P:DNA double-strand break processing involved in repair via single-strand annealing"/>
    <property type="evidence" value="ECO:0007669"/>
    <property type="project" value="TreeGrafter"/>
</dbReference>
<dbReference type="GO" id="GO:0035861">
    <property type="term" value="C:site of double-strand break"/>
    <property type="evidence" value="ECO:0007669"/>
    <property type="project" value="TreeGrafter"/>
</dbReference>
<evidence type="ECO:0000256" key="8">
    <source>
        <dbReference type="PROSITE-ProRule" id="PRU00175"/>
    </source>
</evidence>
<dbReference type="GO" id="GO:0000724">
    <property type="term" value="P:double-strand break repair via homologous recombination"/>
    <property type="evidence" value="ECO:0007669"/>
    <property type="project" value="TreeGrafter"/>
</dbReference>
<dbReference type="GO" id="GO:0003697">
    <property type="term" value="F:single-stranded DNA binding"/>
    <property type="evidence" value="ECO:0007669"/>
    <property type="project" value="TreeGrafter"/>
</dbReference>
<dbReference type="Gene3D" id="3.30.40.10">
    <property type="entry name" value="Zinc/RING finger domain, C3HC4 (zinc finger)"/>
    <property type="match status" value="1"/>
</dbReference>
<evidence type="ECO:0000256" key="4">
    <source>
        <dbReference type="ARBA" id="ARBA00022843"/>
    </source>
</evidence>
<dbReference type="Pfam" id="PF05605">
    <property type="entry name" value="zf-Di19"/>
    <property type="match status" value="1"/>
</dbReference>
<comment type="caution">
    <text evidence="10">The sequence shown here is derived from an EMBL/GenBank/DDBJ whole genome shotgun (WGS) entry which is preliminary data.</text>
</comment>
<dbReference type="GO" id="GO:0005634">
    <property type="term" value="C:nucleus"/>
    <property type="evidence" value="ECO:0007669"/>
    <property type="project" value="TreeGrafter"/>
</dbReference>
<evidence type="ECO:0000256" key="6">
    <source>
        <dbReference type="ARBA" id="ARBA00041476"/>
    </source>
</evidence>
<sequence length="344" mass="38119">MDTSQEECPVCKDKIRNPSQPSPCCKKIICQSCLGQSLRFRAHCPHCRTPVTNPLHPATHRRGVRLPILIGNDEIFNVQRTVGSNIQNRLLQLQAAQAALTNAANQASLPNLVPAPALQRQAPPLSNATVAIIPPVPARRARPQPALIITTIQPATVNAVPAPPASPAPLYHNPAQENLEDDLDDWHFQTEINEMGMRQQEQIQGSTLRTLVCPYCQMGGLDAMELRVHCNAQHAYDSTHVVCPVCVVLPHGDPQYYSRNFIGHLNMRHCYYIEDITDTISEKDATKEVDVGMLIITEGRSQVLLAKEIVNVSVILEEQIIQQDLEDFANAFSTLMGFLHCLDI</sequence>
<reference evidence="10" key="1">
    <citation type="submission" date="2021-02" db="EMBL/GenBank/DDBJ databases">
        <title>Comparative genomics reveals that relaxation of natural selection precedes convergent phenotypic evolution of cavefish.</title>
        <authorList>
            <person name="Peng Z."/>
        </authorList>
    </citation>
    <scope>NUCLEOTIDE SEQUENCE</scope>
    <source>
        <tissue evidence="10">Muscle</tissue>
    </source>
</reference>
<evidence type="ECO:0000256" key="1">
    <source>
        <dbReference type="ARBA" id="ARBA00022723"/>
    </source>
</evidence>